<keyword evidence="1" id="KW-0812">Transmembrane</keyword>
<feature type="transmembrane region" description="Helical" evidence="1">
    <location>
        <begin position="57"/>
        <end position="74"/>
    </location>
</feature>
<dbReference type="AlphaFoldDB" id="A0A090KKJ7"/>
<evidence type="ECO:0000313" key="3">
    <source>
        <dbReference type="Proteomes" id="UP000032427"/>
    </source>
</evidence>
<name>A0A090KKJ7_9GAMM</name>
<accession>A0A090KKJ7</accession>
<dbReference type="GeneID" id="28541596"/>
<dbReference type="Pfam" id="PF11143">
    <property type="entry name" value="DUF2919"/>
    <property type="match status" value="1"/>
</dbReference>
<dbReference type="PATRIC" id="fig|80852.17.peg.2087"/>
<dbReference type="EMBL" id="LN554846">
    <property type="protein sequence ID" value="CED72084.1"/>
    <property type="molecule type" value="Genomic_DNA"/>
</dbReference>
<reference evidence="3" key="1">
    <citation type="submission" date="2014-09" db="EMBL/GenBank/DDBJ databases">
        <authorList>
            <person name="Hjerde E."/>
        </authorList>
    </citation>
    <scope>NUCLEOTIDE SEQUENCE [LARGE SCALE GENOMIC DNA]</scope>
    <source>
        <strain evidence="3">06/09/139</strain>
    </source>
</reference>
<sequence>MLYSFDAYDQHGWLKPPMWLWFGWAILIRSVVVFVMAGASREQGTDLLALFYPSHTHFYTSLFLSLPIVFYMWLSSFKKPTRPFMLTLWKQGRWLTIMMVLIDLTMLIQSVIINRGEFQPGSAIIILLLSWFLIFLLRSKRIKICFSLT</sequence>
<keyword evidence="3" id="KW-1185">Reference proteome</keyword>
<organism evidence="2 3">
    <name type="scientific">Aliivibrio wodanis</name>
    <dbReference type="NCBI Taxonomy" id="80852"/>
    <lineage>
        <taxon>Bacteria</taxon>
        <taxon>Pseudomonadati</taxon>
        <taxon>Pseudomonadota</taxon>
        <taxon>Gammaproteobacteria</taxon>
        <taxon>Vibrionales</taxon>
        <taxon>Vibrionaceae</taxon>
        <taxon>Aliivibrio</taxon>
    </lineage>
</organism>
<dbReference type="OrthoDB" id="6314776at2"/>
<keyword evidence="1" id="KW-1133">Transmembrane helix</keyword>
<proteinExistence type="predicted"/>
<dbReference type="InterPro" id="IPR021318">
    <property type="entry name" value="DUF2919"/>
</dbReference>
<feature type="transmembrane region" description="Helical" evidence="1">
    <location>
        <begin position="18"/>
        <end position="37"/>
    </location>
</feature>
<evidence type="ECO:0000313" key="2">
    <source>
        <dbReference type="EMBL" id="CED72084.1"/>
    </source>
</evidence>
<feature type="transmembrane region" description="Helical" evidence="1">
    <location>
        <begin position="118"/>
        <end position="137"/>
    </location>
</feature>
<evidence type="ECO:0000256" key="1">
    <source>
        <dbReference type="SAM" id="Phobius"/>
    </source>
</evidence>
<dbReference type="Proteomes" id="UP000032427">
    <property type="component" value="Chromosome 1"/>
</dbReference>
<feature type="transmembrane region" description="Helical" evidence="1">
    <location>
        <begin position="94"/>
        <end position="112"/>
    </location>
</feature>
<keyword evidence="1" id="KW-0472">Membrane</keyword>
<dbReference type="KEGG" id="awd:AWOD_I_2019"/>
<gene>
    <name evidence="2" type="ORF">AWOD_I_2019</name>
</gene>
<dbReference type="STRING" id="80852.AWOD_I_2019"/>
<protein>
    <submittedName>
        <fullName evidence="2">Inner membrane protein</fullName>
    </submittedName>
</protein>
<dbReference type="HOGENOM" id="CLU_115420_2_0_6"/>